<dbReference type="EMBL" id="SJDL01000051">
    <property type="protein sequence ID" value="TBW48228.1"/>
    <property type="molecule type" value="Genomic_DNA"/>
</dbReference>
<accession>A0ABY1ZH26</accession>
<evidence type="ECO:0000313" key="2">
    <source>
        <dbReference type="Proteomes" id="UP000313645"/>
    </source>
</evidence>
<name>A0ABY1ZH26_9GAMM</name>
<keyword evidence="2" id="KW-1185">Reference proteome</keyword>
<gene>
    <name evidence="1" type="ORF">EZI54_21570</name>
</gene>
<evidence type="ECO:0000313" key="1">
    <source>
        <dbReference type="EMBL" id="TBW48228.1"/>
    </source>
</evidence>
<protein>
    <submittedName>
        <fullName evidence="1">Uncharacterized protein</fullName>
    </submittedName>
</protein>
<sequence>MQDILQDYSFVRLIKEQLSPKHTVYRIELDGEGTLYSSESLHAAAHYMDMLLYPLLTESAA</sequence>
<dbReference type="RefSeq" id="WP_131483953.1">
    <property type="nucleotide sequence ID" value="NZ_SJDL01000051.1"/>
</dbReference>
<organism evidence="1 2">
    <name type="scientific">Marinobacter halodurans</name>
    <dbReference type="NCBI Taxonomy" id="2528979"/>
    <lineage>
        <taxon>Bacteria</taxon>
        <taxon>Pseudomonadati</taxon>
        <taxon>Pseudomonadota</taxon>
        <taxon>Gammaproteobacteria</taxon>
        <taxon>Pseudomonadales</taxon>
        <taxon>Marinobacteraceae</taxon>
        <taxon>Marinobacter</taxon>
    </lineage>
</organism>
<comment type="caution">
    <text evidence="1">The sequence shown here is derived from an EMBL/GenBank/DDBJ whole genome shotgun (WGS) entry which is preliminary data.</text>
</comment>
<dbReference type="Proteomes" id="UP000313645">
    <property type="component" value="Unassembled WGS sequence"/>
</dbReference>
<proteinExistence type="predicted"/>
<reference evidence="1 2" key="1">
    <citation type="submission" date="2019-02" db="EMBL/GenBank/DDBJ databases">
        <title>Marinobacter halodurans sp. nov., a marine bacterium isolated from sea tidal flat.</title>
        <authorList>
            <person name="Yoo Y."/>
            <person name="Lee D.W."/>
            <person name="Kim B.S."/>
            <person name="Kim J.-J."/>
        </authorList>
    </citation>
    <scope>NUCLEOTIDE SEQUENCE [LARGE SCALE GENOMIC DNA]</scope>
    <source>
        <strain evidence="1 2">YJ-S3-2</strain>
    </source>
</reference>